<feature type="domain" description="ENTH" evidence="6">
    <location>
        <begin position="4"/>
        <end position="111"/>
    </location>
</feature>
<feature type="region of interest" description="Disordered" evidence="5">
    <location>
        <begin position="202"/>
        <end position="270"/>
    </location>
</feature>
<evidence type="ECO:0000256" key="4">
    <source>
        <dbReference type="ARBA" id="ARBA00023329"/>
    </source>
</evidence>
<evidence type="ECO:0000256" key="5">
    <source>
        <dbReference type="SAM" id="MobiDB-lite"/>
    </source>
</evidence>
<reference evidence="8" key="1">
    <citation type="journal article" date="2015" name="Sci. Rep.">
        <title>Tissue- and time-dependent transcription in Ixodes ricinus salivary glands and midguts when blood feeding on the vertebrate host.</title>
        <authorList>
            <person name="Kotsyfakis M."/>
            <person name="Schwarz A."/>
            <person name="Erhart J."/>
            <person name="Ribeiro J.M."/>
        </authorList>
    </citation>
    <scope>NUCLEOTIDE SEQUENCE</scope>
    <source>
        <tissue evidence="8">Salivary gland and midgut</tissue>
    </source>
</reference>
<feature type="compositionally biased region" description="Basic and acidic residues" evidence="5">
    <location>
        <begin position="389"/>
        <end position="402"/>
    </location>
</feature>
<dbReference type="InterPro" id="IPR039273">
    <property type="entry name" value="TEPSIN"/>
</dbReference>
<evidence type="ECO:0000313" key="8">
    <source>
        <dbReference type="EMBL" id="JAB74351.1"/>
    </source>
</evidence>
<dbReference type="InterPro" id="IPR013809">
    <property type="entry name" value="ENTH"/>
</dbReference>
<dbReference type="GO" id="GO:0031410">
    <property type="term" value="C:cytoplasmic vesicle"/>
    <property type="evidence" value="ECO:0007669"/>
    <property type="project" value="UniProtKB-SubCell"/>
</dbReference>
<dbReference type="AlphaFoldDB" id="V5IEI7"/>
<feature type="compositionally biased region" description="Basic residues" evidence="5">
    <location>
        <begin position="216"/>
        <end position="230"/>
    </location>
</feature>
<evidence type="ECO:0000259" key="7">
    <source>
        <dbReference type="Pfam" id="PF25827"/>
    </source>
</evidence>
<keyword evidence="4" id="KW-0968">Cytoplasmic vesicle</keyword>
<dbReference type="Pfam" id="PF25827">
    <property type="entry name" value="TVHS-like"/>
    <property type="match status" value="1"/>
</dbReference>
<dbReference type="GO" id="GO:0032588">
    <property type="term" value="C:trans-Golgi network membrane"/>
    <property type="evidence" value="ECO:0007669"/>
    <property type="project" value="TreeGrafter"/>
</dbReference>
<evidence type="ECO:0000256" key="3">
    <source>
        <dbReference type="ARBA" id="ARBA00023034"/>
    </source>
</evidence>
<name>V5IEI7_IXORI</name>
<evidence type="ECO:0000256" key="1">
    <source>
        <dbReference type="ARBA" id="ARBA00004541"/>
    </source>
</evidence>
<dbReference type="PANTHER" id="PTHR21514:SF0">
    <property type="entry name" value="AP-4 COMPLEX ACCESSORY SUBUNIT TEPSIN"/>
    <property type="match status" value="1"/>
</dbReference>
<dbReference type="InterPro" id="IPR058028">
    <property type="entry name" value="Tepsin_VHS/ENTH-like"/>
</dbReference>
<dbReference type="EMBL" id="GANP01010117">
    <property type="protein sequence ID" value="JAB74351.1"/>
    <property type="molecule type" value="mRNA"/>
</dbReference>
<feature type="compositionally biased region" description="Acidic residues" evidence="5">
    <location>
        <begin position="235"/>
        <end position="247"/>
    </location>
</feature>
<feature type="region of interest" description="Disordered" evidence="5">
    <location>
        <begin position="389"/>
        <end position="411"/>
    </location>
</feature>
<organism evidence="8">
    <name type="scientific">Ixodes ricinus</name>
    <name type="common">Common tick</name>
    <name type="synonym">Acarus ricinus</name>
    <dbReference type="NCBI Taxonomy" id="34613"/>
    <lineage>
        <taxon>Eukaryota</taxon>
        <taxon>Metazoa</taxon>
        <taxon>Ecdysozoa</taxon>
        <taxon>Arthropoda</taxon>
        <taxon>Chelicerata</taxon>
        <taxon>Arachnida</taxon>
        <taxon>Acari</taxon>
        <taxon>Parasitiformes</taxon>
        <taxon>Ixodida</taxon>
        <taxon>Ixodoidea</taxon>
        <taxon>Ixodidae</taxon>
        <taxon>Ixodinae</taxon>
        <taxon>Ixodes</taxon>
    </lineage>
</organism>
<keyword evidence="3" id="KW-0333">Golgi apparatus</keyword>
<dbReference type="SUPFAM" id="SSF48464">
    <property type="entry name" value="ENTH/VHS domain"/>
    <property type="match status" value="1"/>
</dbReference>
<comment type="subcellular location">
    <subcellularLocation>
        <location evidence="1">Cytoplasmic vesicle</location>
    </subcellularLocation>
    <subcellularLocation>
        <location evidence="2">Golgi apparatus</location>
        <location evidence="2">trans-Golgi network</location>
    </subcellularLocation>
</comment>
<evidence type="ECO:0000256" key="2">
    <source>
        <dbReference type="ARBA" id="ARBA00004601"/>
    </source>
</evidence>
<feature type="non-terminal residue" evidence="8">
    <location>
        <position position="1"/>
    </location>
</feature>
<proteinExistence type="evidence at transcript level"/>
<dbReference type="InterPro" id="IPR008942">
    <property type="entry name" value="ENTH_VHS"/>
</dbReference>
<feature type="domain" description="AP-4 complex accessory subunit Tepsin VHS/ENTH-like" evidence="7">
    <location>
        <begin position="296"/>
        <end position="379"/>
    </location>
</feature>
<dbReference type="CDD" id="cd03572">
    <property type="entry name" value="ENTH_like_Tepsin"/>
    <property type="match status" value="1"/>
</dbReference>
<evidence type="ECO:0000259" key="6">
    <source>
        <dbReference type="Pfam" id="PF01417"/>
    </source>
</evidence>
<dbReference type="PANTHER" id="PTHR21514">
    <property type="entry name" value="AP-4 COMPLEX ACCESSORY SUBUNIT TEPSIN"/>
    <property type="match status" value="1"/>
</dbReference>
<dbReference type="Gene3D" id="1.25.40.90">
    <property type="match status" value="1"/>
</dbReference>
<protein>
    <submittedName>
        <fullName evidence="8">Putative ap-4 complex accessory subunit tepsin</fullName>
    </submittedName>
</protein>
<dbReference type="Pfam" id="PF01417">
    <property type="entry name" value="ENTH"/>
    <property type="match status" value="1"/>
</dbReference>
<accession>V5IEI7</accession>
<dbReference type="InterPro" id="IPR035802">
    <property type="entry name" value="ENTH/VHS_tepsin"/>
</dbReference>
<sequence>VPTLAEATANTNAVVPGYLYKEINSMTLENDGQHADAVLDYLLSELQDGTVYVKVKCLRILQFILQNGHPSLKRSLQRKDSSIRTASNISGSQAVNQWIREISKELLHAIHEEVPISGPSSAGSSQQLASNEEKKSLSGLGASAFTSGKYEGFGNAPIAQKTLGEQVTEGITKVVEKLAGKPGDVPTDPSLAEALPKFQAVRVEPASVPKDERSQARSKTKPAKPRKKGRVGGGWDDDDDDDGDGSQDELSGGLRDSCSLHGSDHPGDIQEQTNFYEKEAQAVESFAGPELDFPPSRKEITDICERCSTLNCEKIVELLSSQILCGQQNSQMRAMVMIEALLRKNLIDLDAQAHQLLASLQQLRDESVDPVQVKARKIILIIQKLSKTNKEPEKQATPETECRANAVASTA</sequence>